<name>A0A1J1E825_9FLAO</name>
<dbReference type="AlphaFoldDB" id="A0A1J1E825"/>
<evidence type="ECO:0000313" key="2">
    <source>
        <dbReference type="EMBL" id="BAV94083.1"/>
    </source>
</evidence>
<evidence type="ECO:0000313" key="3">
    <source>
        <dbReference type="Proteomes" id="UP000243197"/>
    </source>
</evidence>
<proteinExistence type="predicted"/>
<dbReference type="Gene3D" id="3.30.70.100">
    <property type="match status" value="1"/>
</dbReference>
<dbReference type="InterPro" id="IPR036163">
    <property type="entry name" value="HMA_dom_sf"/>
</dbReference>
<dbReference type="CDD" id="cd00371">
    <property type="entry name" value="HMA"/>
    <property type="match status" value="1"/>
</dbReference>
<dbReference type="PROSITE" id="PS50846">
    <property type="entry name" value="HMA_2"/>
    <property type="match status" value="1"/>
</dbReference>
<sequence>MRQKTTTATIILSVLVVGLLLLNYNVCKGIDPTGDELNKKKESKECHLKKRKEVTNSGNEVSQENLVKKTFRVSGNCGMCKETIEGAASSVKGVHNAIWDVKQKKITVAFDSTKTDLHKIEKAIAESGYDTENITANEKAYKGLHKCCQYNRMASSK</sequence>
<evidence type="ECO:0000259" key="1">
    <source>
        <dbReference type="PROSITE" id="PS50846"/>
    </source>
</evidence>
<reference evidence="2 3" key="1">
    <citation type="submission" date="2014-03" db="EMBL/GenBank/DDBJ databases">
        <title>complete genome sequence of Flavobacteriaceae bacterium JBKA-6.</title>
        <authorList>
            <person name="Takano T."/>
            <person name="Nakamura Y."/>
            <person name="Takuma S."/>
            <person name="Yasuike M."/>
            <person name="Matsuyama T."/>
            <person name="Sakai T."/>
            <person name="Fujiwara A."/>
            <person name="Kimoto K."/>
            <person name="Fukuda Y."/>
            <person name="Kondo H."/>
            <person name="Hirono I."/>
            <person name="Nakayasu C."/>
        </authorList>
    </citation>
    <scope>NUCLEOTIDE SEQUENCE [LARGE SCALE GENOMIC DNA]</scope>
    <source>
        <strain evidence="2 3">JBKA-6</strain>
    </source>
</reference>
<dbReference type="RefSeq" id="WP_096684655.1">
    <property type="nucleotide sequence ID" value="NZ_AP014564.1"/>
</dbReference>
<dbReference type="OrthoDB" id="5513217at2"/>
<organism evidence="2 3">
    <name type="scientific">Ichthyobacterium seriolicida</name>
    <dbReference type="NCBI Taxonomy" id="242600"/>
    <lineage>
        <taxon>Bacteria</taxon>
        <taxon>Pseudomonadati</taxon>
        <taxon>Bacteroidota</taxon>
        <taxon>Flavobacteriia</taxon>
        <taxon>Flavobacteriales</taxon>
        <taxon>Ichthyobacteriaceae</taxon>
        <taxon>Ichthyobacterium</taxon>
    </lineage>
</organism>
<dbReference type="EMBL" id="AP014564">
    <property type="protein sequence ID" value="BAV94083.1"/>
    <property type="molecule type" value="Genomic_DNA"/>
</dbReference>
<accession>A0A1J1E825</accession>
<gene>
    <name evidence="2" type="ORF">JBKA6_0070</name>
</gene>
<dbReference type="InterPro" id="IPR006121">
    <property type="entry name" value="HMA_dom"/>
</dbReference>
<dbReference type="SUPFAM" id="SSF55008">
    <property type="entry name" value="HMA, heavy metal-associated domain"/>
    <property type="match status" value="1"/>
</dbReference>
<feature type="domain" description="HMA" evidence="1">
    <location>
        <begin position="66"/>
        <end position="132"/>
    </location>
</feature>
<dbReference type="Proteomes" id="UP000243197">
    <property type="component" value="Chromosome"/>
</dbReference>
<dbReference type="KEGG" id="ise:JBKA6_0070"/>
<protein>
    <submittedName>
        <fullName evidence="2">Putative Co/Zn/Cd efflux system membrane fusion protein</fullName>
    </submittedName>
</protein>
<keyword evidence="3" id="KW-1185">Reference proteome</keyword>
<dbReference type="GO" id="GO:0046872">
    <property type="term" value="F:metal ion binding"/>
    <property type="evidence" value="ECO:0007669"/>
    <property type="project" value="InterPro"/>
</dbReference>
<dbReference type="Pfam" id="PF00403">
    <property type="entry name" value="HMA"/>
    <property type="match status" value="1"/>
</dbReference>